<dbReference type="AlphaFoldDB" id="A0A232EFI2"/>
<keyword evidence="2" id="KW-1185">Reference proteome</keyword>
<dbReference type="Proteomes" id="UP000215335">
    <property type="component" value="Unassembled WGS sequence"/>
</dbReference>
<name>A0A232EFI2_9HYME</name>
<protein>
    <submittedName>
        <fullName evidence="1">Uncharacterized protein</fullName>
    </submittedName>
</protein>
<gene>
    <name evidence="1" type="ORF">TSAR_000751</name>
</gene>
<dbReference type="EMBL" id="NNAY01004993">
    <property type="protein sequence ID" value="OXU17129.1"/>
    <property type="molecule type" value="Genomic_DNA"/>
</dbReference>
<reference evidence="1 2" key="1">
    <citation type="journal article" date="2017" name="Curr. Biol.">
        <title>The Evolution of Venom by Co-option of Single-Copy Genes.</title>
        <authorList>
            <person name="Martinson E.O."/>
            <person name="Mrinalini"/>
            <person name="Kelkar Y.D."/>
            <person name="Chang C.H."/>
            <person name="Werren J.H."/>
        </authorList>
    </citation>
    <scope>NUCLEOTIDE SEQUENCE [LARGE SCALE GENOMIC DNA]</scope>
    <source>
        <strain evidence="1 2">Alberta</strain>
        <tissue evidence="1">Whole body</tissue>
    </source>
</reference>
<organism evidence="1 2">
    <name type="scientific">Trichomalopsis sarcophagae</name>
    <dbReference type="NCBI Taxonomy" id="543379"/>
    <lineage>
        <taxon>Eukaryota</taxon>
        <taxon>Metazoa</taxon>
        <taxon>Ecdysozoa</taxon>
        <taxon>Arthropoda</taxon>
        <taxon>Hexapoda</taxon>
        <taxon>Insecta</taxon>
        <taxon>Pterygota</taxon>
        <taxon>Neoptera</taxon>
        <taxon>Endopterygota</taxon>
        <taxon>Hymenoptera</taxon>
        <taxon>Apocrita</taxon>
        <taxon>Proctotrupomorpha</taxon>
        <taxon>Chalcidoidea</taxon>
        <taxon>Pteromalidae</taxon>
        <taxon>Pteromalinae</taxon>
        <taxon>Trichomalopsis</taxon>
    </lineage>
</organism>
<evidence type="ECO:0000313" key="2">
    <source>
        <dbReference type="Proteomes" id="UP000215335"/>
    </source>
</evidence>
<accession>A0A232EFI2</accession>
<evidence type="ECO:0000313" key="1">
    <source>
        <dbReference type="EMBL" id="OXU17129.1"/>
    </source>
</evidence>
<comment type="caution">
    <text evidence="1">The sequence shown here is derived from an EMBL/GenBank/DDBJ whole genome shotgun (WGS) entry which is preliminary data.</text>
</comment>
<proteinExistence type="predicted"/>
<sequence length="107" mass="12165">MKKVRTYPSMLSIWMTNSIANSGDDTPAIFSAVFVITGFRKKRKMKLLIPNFFHGLRGPRSSAILVPGFEGFSEVLKCVKEMRDARASSFTIWESVISKKYFFIASF</sequence>